<dbReference type="EMBL" id="VBTY01000350">
    <property type="protein sequence ID" value="MDG3497387.1"/>
    <property type="molecule type" value="Genomic_DNA"/>
</dbReference>
<accession>A0A9X4MDH4</accession>
<comment type="caution">
    <text evidence="1">The sequence shown here is derived from an EMBL/GenBank/DDBJ whole genome shotgun (WGS) entry which is preliminary data.</text>
</comment>
<gene>
    <name evidence="1" type="ORF">FEV09_22925</name>
</gene>
<keyword evidence="2" id="KW-1185">Reference proteome</keyword>
<dbReference type="AlphaFoldDB" id="A0A9X4MDH4"/>
<dbReference type="RefSeq" id="WP_009629613.1">
    <property type="nucleotide sequence ID" value="NZ_VBTY01000350.1"/>
</dbReference>
<dbReference type="Proteomes" id="UP001152872">
    <property type="component" value="Unassembled WGS sequence"/>
</dbReference>
<evidence type="ECO:0008006" key="3">
    <source>
        <dbReference type="Google" id="ProtNLM"/>
    </source>
</evidence>
<protein>
    <recommendedName>
        <fullName evidence="3">Transposase</fullName>
    </recommendedName>
</protein>
<evidence type="ECO:0000313" key="2">
    <source>
        <dbReference type="Proteomes" id="UP001152872"/>
    </source>
</evidence>
<evidence type="ECO:0000313" key="1">
    <source>
        <dbReference type="EMBL" id="MDG3497387.1"/>
    </source>
</evidence>
<organism evidence="1 2">
    <name type="scientific">Pseudanabaena catenata USMAC16</name>
    <dbReference type="NCBI Taxonomy" id="1855837"/>
    <lineage>
        <taxon>Bacteria</taxon>
        <taxon>Bacillati</taxon>
        <taxon>Cyanobacteriota</taxon>
        <taxon>Cyanophyceae</taxon>
        <taxon>Pseudanabaenales</taxon>
        <taxon>Pseudanabaenaceae</taxon>
        <taxon>Pseudanabaena</taxon>
    </lineage>
</organism>
<name>A0A9X4MDH4_9CYAN</name>
<sequence length="63" mass="7140">MADIATTSQRREILDWYHLKENLHKVGGSNKRLQDVETSLWRGNIDSAIAAFADWDNPQVTGV</sequence>
<reference evidence="1" key="1">
    <citation type="submission" date="2019-05" db="EMBL/GenBank/DDBJ databases">
        <title>Whole genome sequencing of Pseudanabaena catenata USMAC16.</title>
        <authorList>
            <person name="Khan Z."/>
            <person name="Omar W.M."/>
            <person name="Convey P."/>
            <person name="Merican F."/>
            <person name="Najimudin N."/>
        </authorList>
    </citation>
    <scope>NUCLEOTIDE SEQUENCE</scope>
    <source>
        <strain evidence="1">USMAC16</strain>
    </source>
</reference>
<proteinExistence type="predicted"/>